<gene>
    <name evidence="1" type="ORF">LIPSTDRAFT_73236</name>
</gene>
<name>A0A1E3Q1G6_LIPST</name>
<reference evidence="1 2" key="1">
    <citation type="journal article" date="2016" name="Proc. Natl. Acad. Sci. U.S.A.">
        <title>Comparative genomics of biotechnologically important yeasts.</title>
        <authorList>
            <person name="Riley R."/>
            <person name="Haridas S."/>
            <person name="Wolfe K.H."/>
            <person name="Lopes M.R."/>
            <person name="Hittinger C.T."/>
            <person name="Goeker M."/>
            <person name="Salamov A.A."/>
            <person name="Wisecaver J.H."/>
            <person name="Long T.M."/>
            <person name="Calvey C.H."/>
            <person name="Aerts A.L."/>
            <person name="Barry K.W."/>
            <person name="Choi C."/>
            <person name="Clum A."/>
            <person name="Coughlan A.Y."/>
            <person name="Deshpande S."/>
            <person name="Douglass A.P."/>
            <person name="Hanson S.J."/>
            <person name="Klenk H.-P."/>
            <person name="LaButti K.M."/>
            <person name="Lapidus A."/>
            <person name="Lindquist E.A."/>
            <person name="Lipzen A.M."/>
            <person name="Meier-Kolthoff J.P."/>
            <person name="Ohm R.A."/>
            <person name="Otillar R.P."/>
            <person name="Pangilinan J.L."/>
            <person name="Peng Y."/>
            <person name="Rokas A."/>
            <person name="Rosa C.A."/>
            <person name="Scheuner C."/>
            <person name="Sibirny A.A."/>
            <person name="Slot J.C."/>
            <person name="Stielow J.B."/>
            <person name="Sun H."/>
            <person name="Kurtzman C.P."/>
            <person name="Blackwell M."/>
            <person name="Grigoriev I.V."/>
            <person name="Jeffries T.W."/>
        </authorList>
    </citation>
    <scope>NUCLEOTIDE SEQUENCE [LARGE SCALE GENOMIC DNA]</scope>
    <source>
        <strain evidence="1 2">NRRL Y-11557</strain>
    </source>
</reference>
<dbReference type="GO" id="GO:0009306">
    <property type="term" value="P:protein secretion"/>
    <property type="evidence" value="ECO:0007669"/>
    <property type="project" value="InterPro"/>
</dbReference>
<protein>
    <recommendedName>
        <fullName evidence="3">Non-classical export protein 1</fullName>
    </recommendedName>
</protein>
<evidence type="ECO:0000313" key="1">
    <source>
        <dbReference type="EMBL" id="ODQ71539.1"/>
    </source>
</evidence>
<evidence type="ECO:0000313" key="2">
    <source>
        <dbReference type="Proteomes" id="UP000094385"/>
    </source>
</evidence>
<dbReference type="Proteomes" id="UP000094385">
    <property type="component" value="Unassembled WGS sequence"/>
</dbReference>
<accession>A0A1E3Q1G6</accession>
<dbReference type="EMBL" id="KV454297">
    <property type="protein sequence ID" value="ODQ71539.1"/>
    <property type="molecule type" value="Genomic_DNA"/>
</dbReference>
<proteinExistence type="predicted"/>
<dbReference type="OrthoDB" id="2155101at2759"/>
<dbReference type="InterPro" id="IPR024242">
    <property type="entry name" value="NCE101"/>
</dbReference>
<dbReference type="PANTHER" id="PTHR28011:SF1">
    <property type="entry name" value="NON-CLASSICAL EXPORT PROTEIN 1"/>
    <property type="match status" value="1"/>
</dbReference>
<evidence type="ECO:0008006" key="3">
    <source>
        <dbReference type="Google" id="ProtNLM"/>
    </source>
</evidence>
<sequence>MATLRYPYLISKTLDPIFGIAVGVSAFYLYERREGREEGHTLNELVKRRYKLEMAKFRNQPTAEETISESQKQKRLAEAAIFENTTK</sequence>
<dbReference type="PANTHER" id="PTHR28011">
    <property type="entry name" value="NON-CLASSICAL EXPORT PROTEIN 1"/>
    <property type="match status" value="1"/>
</dbReference>
<organism evidence="1 2">
    <name type="scientific">Lipomyces starkeyi NRRL Y-11557</name>
    <dbReference type="NCBI Taxonomy" id="675824"/>
    <lineage>
        <taxon>Eukaryota</taxon>
        <taxon>Fungi</taxon>
        <taxon>Dikarya</taxon>
        <taxon>Ascomycota</taxon>
        <taxon>Saccharomycotina</taxon>
        <taxon>Lipomycetes</taxon>
        <taxon>Lipomycetales</taxon>
        <taxon>Lipomycetaceae</taxon>
        <taxon>Lipomyces</taxon>
    </lineage>
</organism>
<dbReference type="Pfam" id="PF11654">
    <property type="entry name" value="NCE101"/>
    <property type="match status" value="1"/>
</dbReference>
<dbReference type="AlphaFoldDB" id="A0A1E3Q1G6"/>
<keyword evidence="2" id="KW-1185">Reference proteome</keyword>